<dbReference type="InterPro" id="IPR013813">
    <property type="entry name" value="Endoribo_LPSP/chorism_mut-like"/>
</dbReference>
<accession>A0A2R4XHS6</accession>
<dbReference type="PANTHER" id="PTHR43760:SF1">
    <property type="entry name" value="ENDORIBONUCLEASE L-PSP_CHORISMATE MUTASE-LIKE DOMAIN-CONTAINING PROTEIN"/>
    <property type="match status" value="1"/>
</dbReference>
<evidence type="ECO:0000259" key="1">
    <source>
        <dbReference type="Pfam" id="PF14588"/>
    </source>
</evidence>
<dbReference type="CDD" id="cd02199">
    <property type="entry name" value="YjgF_YER057c_UK114_like_1"/>
    <property type="match status" value="1"/>
</dbReference>
<sequence>MDTSAIDAIVLPKPVGNFLLYKTVGNIVYLSGQTCSRDGQMRYQGRIGSDLSVEDGYAAARICMENLFAALRQAVDGDWSRVKECVRLTGYINSEAPFTKTPLVMNGASDLVVEMMGDAGRHARSAVGVSALPGNAAVEVEAFFRIE</sequence>
<dbReference type="AlphaFoldDB" id="A0A2R4XHS6"/>
<gene>
    <name evidence="2" type="ORF">DBV39_05610</name>
</gene>
<dbReference type="InterPro" id="IPR035959">
    <property type="entry name" value="RutC-like_sf"/>
</dbReference>
<dbReference type="Pfam" id="PF14588">
    <property type="entry name" value="YjgF_endoribonc"/>
    <property type="match status" value="1"/>
</dbReference>
<dbReference type="RefSeq" id="WP_108620698.1">
    <property type="nucleotide sequence ID" value="NZ_CP028901.1"/>
</dbReference>
<dbReference type="OrthoDB" id="8587942at2"/>
<dbReference type="Gene3D" id="3.30.1330.40">
    <property type="entry name" value="RutC-like"/>
    <property type="match status" value="1"/>
</dbReference>
<evidence type="ECO:0000313" key="3">
    <source>
        <dbReference type="Proteomes" id="UP000244571"/>
    </source>
</evidence>
<dbReference type="Proteomes" id="UP000244571">
    <property type="component" value="Chromosome"/>
</dbReference>
<dbReference type="PANTHER" id="PTHR43760">
    <property type="entry name" value="ENDORIBONUCLEASE-RELATED"/>
    <property type="match status" value="1"/>
</dbReference>
<feature type="domain" description="Endoribonuclease L-PSP/chorismate mutase-like" evidence="1">
    <location>
        <begin position="15"/>
        <end position="140"/>
    </location>
</feature>
<protein>
    <recommendedName>
        <fullName evidence="1">Endoribonuclease L-PSP/chorismate mutase-like domain-containing protein</fullName>
    </recommendedName>
</protein>
<reference evidence="2 3" key="1">
    <citation type="submission" date="2018-04" db="EMBL/GenBank/DDBJ databases">
        <title>Bordetella sp. HZ20 isolated from seawater.</title>
        <authorList>
            <person name="Sun C."/>
        </authorList>
    </citation>
    <scope>NUCLEOTIDE SEQUENCE [LARGE SCALE GENOMIC DNA]</scope>
    <source>
        <strain evidence="2 3">HZ20</strain>
    </source>
</reference>
<name>A0A2R4XHS6_9BURK</name>
<dbReference type="KEGG" id="boz:DBV39_05610"/>
<dbReference type="SUPFAM" id="SSF55298">
    <property type="entry name" value="YjgF-like"/>
    <property type="match status" value="1"/>
</dbReference>
<keyword evidence="3" id="KW-1185">Reference proteome</keyword>
<proteinExistence type="predicted"/>
<organism evidence="2 3">
    <name type="scientific">Orrella marina</name>
    <dbReference type="NCBI Taxonomy" id="2163011"/>
    <lineage>
        <taxon>Bacteria</taxon>
        <taxon>Pseudomonadati</taxon>
        <taxon>Pseudomonadota</taxon>
        <taxon>Betaproteobacteria</taxon>
        <taxon>Burkholderiales</taxon>
        <taxon>Alcaligenaceae</taxon>
        <taxon>Orrella</taxon>
    </lineage>
</organism>
<evidence type="ECO:0000313" key="2">
    <source>
        <dbReference type="EMBL" id="AWB33269.1"/>
    </source>
</evidence>
<dbReference type="EMBL" id="CP028901">
    <property type="protein sequence ID" value="AWB33269.1"/>
    <property type="molecule type" value="Genomic_DNA"/>
</dbReference>